<dbReference type="PROSITE" id="PS00108">
    <property type="entry name" value="PROTEIN_KINASE_ST"/>
    <property type="match status" value="1"/>
</dbReference>
<dbReference type="OrthoDB" id="193931at2759"/>
<comment type="caution">
    <text evidence="9">The sequence shown here is derived from an EMBL/GenBank/DDBJ whole genome shotgun (WGS) entry which is preliminary data.</text>
</comment>
<keyword evidence="10" id="KW-1185">Reference proteome</keyword>
<keyword evidence="3 6" id="KW-0547">Nucleotide-binding</keyword>
<dbReference type="PROSITE" id="PS00107">
    <property type="entry name" value="PROTEIN_KINASE_ATP"/>
    <property type="match status" value="1"/>
</dbReference>
<dbReference type="EMBL" id="MLAK01001097">
    <property type="protein sequence ID" value="OHS97729.1"/>
    <property type="molecule type" value="Genomic_DNA"/>
</dbReference>
<dbReference type="Pfam" id="PF00069">
    <property type="entry name" value="Pkinase"/>
    <property type="match status" value="1"/>
</dbReference>
<dbReference type="PANTHER" id="PTHR24346">
    <property type="entry name" value="MAP/MICROTUBULE AFFINITY-REGULATING KINASE"/>
    <property type="match status" value="1"/>
</dbReference>
<evidence type="ECO:0000256" key="1">
    <source>
        <dbReference type="ARBA" id="ARBA00022527"/>
    </source>
</evidence>
<dbReference type="PANTHER" id="PTHR24346:SF82">
    <property type="entry name" value="KP78A-RELATED"/>
    <property type="match status" value="1"/>
</dbReference>
<dbReference type="RefSeq" id="XP_068350866.1">
    <property type="nucleotide sequence ID" value="XM_068510562.1"/>
</dbReference>
<evidence type="ECO:0000313" key="9">
    <source>
        <dbReference type="EMBL" id="OHS97729.1"/>
    </source>
</evidence>
<name>A0A1J4JGE1_9EUKA</name>
<evidence type="ECO:0000256" key="5">
    <source>
        <dbReference type="ARBA" id="ARBA00022840"/>
    </source>
</evidence>
<evidence type="ECO:0000256" key="3">
    <source>
        <dbReference type="ARBA" id="ARBA00022741"/>
    </source>
</evidence>
<dbReference type="VEuPathDB" id="TrichDB:TRFO_35968"/>
<dbReference type="SUPFAM" id="SSF56112">
    <property type="entry name" value="Protein kinase-like (PK-like)"/>
    <property type="match status" value="1"/>
</dbReference>
<evidence type="ECO:0000256" key="7">
    <source>
        <dbReference type="RuleBase" id="RU000304"/>
    </source>
</evidence>
<keyword evidence="5 6" id="KW-0067">ATP-binding</keyword>
<dbReference type="InterPro" id="IPR011009">
    <property type="entry name" value="Kinase-like_dom_sf"/>
</dbReference>
<evidence type="ECO:0000256" key="6">
    <source>
        <dbReference type="PROSITE-ProRule" id="PRU10141"/>
    </source>
</evidence>
<evidence type="ECO:0000259" key="8">
    <source>
        <dbReference type="PROSITE" id="PS50011"/>
    </source>
</evidence>
<gene>
    <name evidence="9" type="ORF">TRFO_35968</name>
</gene>
<dbReference type="InterPro" id="IPR000719">
    <property type="entry name" value="Prot_kinase_dom"/>
</dbReference>
<comment type="similarity">
    <text evidence="7">Belongs to the protein kinase superfamily.</text>
</comment>
<reference evidence="9" key="1">
    <citation type="submission" date="2016-10" db="EMBL/GenBank/DDBJ databases">
        <authorList>
            <person name="Benchimol M."/>
            <person name="Almeida L.G."/>
            <person name="Vasconcelos A.T."/>
            <person name="Perreira-Neves A."/>
            <person name="Rosa I.A."/>
            <person name="Tasca T."/>
            <person name="Bogo M.R."/>
            <person name="de Souza W."/>
        </authorList>
    </citation>
    <scope>NUCLEOTIDE SEQUENCE [LARGE SCALE GENOMIC DNA]</scope>
    <source>
        <strain evidence="9">K</strain>
    </source>
</reference>
<proteinExistence type="inferred from homology"/>
<protein>
    <submittedName>
        <fullName evidence="9">CAMK family protein kinase</fullName>
    </submittedName>
</protein>
<dbReference type="GO" id="GO:0035556">
    <property type="term" value="P:intracellular signal transduction"/>
    <property type="evidence" value="ECO:0007669"/>
    <property type="project" value="TreeGrafter"/>
</dbReference>
<dbReference type="Proteomes" id="UP000179807">
    <property type="component" value="Unassembled WGS sequence"/>
</dbReference>
<feature type="binding site" evidence="6">
    <location>
        <position position="41"/>
    </location>
    <ligand>
        <name>ATP</name>
        <dbReference type="ChEBI" id="CHEBI:30616"/>
    </ligand>
</feature>
<keyword evidence="4 9" id="KW-0418">Kinase</keyword>
<organism evidence="9 10">
    <name type="scientific">Tritrichomonas foetus</name>
    <dbReference type="NCBI Taxonomy" id="1144522"/>
    <lineage>
        <taxon>Eukaryota</taxon>
        <taxon>Metamonada</taxon>
        <taxon>Parabasalia</taxon>
        <taxon>Tritrichomonadida</taxon>
        <taxon>Tritrichomonadidae</taxon>
        <taxon>Tritrichomonas</taxon>
    </lineage>
</organism>
<keyword evidence="2" id="KW-0808">Transferase</keyword>
<dbReference type="FunFam" id="1.10.510.10:FF:000271">
    <property type="entry name" value="Non-specific serine/threonine protein kinase"/>
    <property type="match status" value="1"/>
</dbReference>
<feature type="domain" description="Protein kinase" evidence="8">
    <location>
        <begin position="12"/>
        <end position="264"/>
    </location>
</feature>
<accession>A0A1J4JGE1</accession>
<sequence length="370" mass="42173">MIQEIPNYIHPYELRGVIGDGAFSVVRLAFNVEEQTYAACKIVSRQKLLLHNLEARFENEIRILQQMHHPGVVGLYDMQKDENFYFIFEEFCPNGELFQYIVTRGRLSEVEAQIFTRQILETLKFVHSLGICHRDLKPENILLDANGCIKISDFGLSRFVSITGIVETPCGSPCYASPECLSGQPYDGRKSDMWSTGVITYAMVTGQLPWTKRNHVQLFDQIKSGDYIIPSYVGNICQNFLTSLMMVDPQKRLSIDEALAHPWMKMNSNSAANTKTYQKISSSHFPSLKIVDKFFNREISDTDFKNMQFERSGSMAPDAIPNIVKFVIPKRKSEPVRNIKRSPIQPIVRKGPFVMKKIPPPILNTPVVTV</sequence>
<evidence type="ECO:0000256" key="4">
    <source>
        <dbReference type="ARBA" id="ARBA00022777"/>
    </source>
</evidence>
<dbReference type="GeneID" id="94845266"/>
<dbReference type="GO" id="GO:0004674">
    <property type="term" value="F:protein serine/threonine kinase activity"/>
    <property type="evidence" value="ECO:0007669"/>
    <property type="project" value="UniProtKB-KW"/>
</dbReference>
<dbReference type="GO" id="GO:0005737">
    <property type="term" value="C:cytoplasm"/>
    <property type="evidence" value="ECO:0007669"/>
    <property type="project" value="TreeGrafter"/>
</dbReference>
<dbReference type="GO" id="GO:0005524">
    <property type="term" value="F:ATP binding"/>
    <property type="evidence" value="ECO:0007669"/>
    <property type="project" value="UniProtKB-UniRule"/>
</dbReference>
<dbReference type="CDD" id="cd14003">
    <property type="entry name" value="STKc_AMPK-like"/>
    <property type="match status" value="1"/>
</dbReference>
<dbReference type="InterPro" id="IPR008271">
    <property type="entry name" value="Ser/Thr_kinase_AS"/>
</dbReference>
<dbReference type="SMART" id="SM00220">
    <property type="entry name" value="S_TKc"/>
    <property type="match status" value="1"/>
</dbReference>
<keyword evidence="1 7" id="KW-0723">Serine/threonine-protein kinase</keyword>
<evidence type="ECO:0000313" key="10">
    <source>
        <dbReference type="Proteomes" id="UP000179807"/>
    </source>
</evidence>
<dbReference type="PROSITE" id="PS50011">
    <property type="entry name" value="PROTEIN_KINASE_DOM"/>
    <property type="match status" value="1"/>
</dbReference>
<dbReference type="AlphaFoldDB" id="A0A1J4JGE1"/>
<evidence type="ECO:0000256" key="2">
    <source>
        <dbReference type="ARBA" id="ARBA00022679"/>
    </source>
</evidence>
<dbReference type="Gene3D" id="1.10.510.10">
    <property type="entry name" value="Transferase(Phosphotransferase) domain 1"/>
    <property type="match status" value="1"/>
</dbReference>
<dbReference type="InterPro" id="IPR017441">
    <property type="entry name" value="Protein_kinase_ATP_BS"/>
</dbReference>